<dbReference type="InterPro" id="IPR039606">
    <property type="entry name" value="Phytol/farnesol_kinase"/>
</dbReference>
<evidence type="ECO:0000256" key="4">
    <source>
        <dbReference type="ARBA" id="ARBA00022528"/>
    </source>
</evidence>
<dbReference type="Gene3D" id="6.10.140.2220">
    <property type="match status" value="1"/>
</dbReference>
<evidence type="ECO:0000256" key="8">
    <source>
        <dbReference type="ARBA" id="ARBA00022723"/>
    </source>
</evidence>
<evidence type="ECO:0000256" key="1">
    <source>
        <dbReference type="ARBA" id="ARBA00004141"/>
    </source>
</evidence>
<keyword evidence="7" id="KW-0812">Transmembrane</keyword>
<keyword evidence="11" id="KW-0862">Zinc</keyword>
<protein>
    <recommendedName>
        <fullName evidence="16">phytol kinase</fullName>
        <ecNumber evidence="16">2.7.1.182</ecNumber>
    </recommendedName>
</protein>
<evidence type="ECO:0000256" key="13">
    <source>
        <dbReference type="ARBA" id="ARBA00022989"/>
    </source>
</evidence>
<dbReference type="PANTHER" id="PTHR32523:SF8">
    <property type="entry name" value="DOLICHOL KINASE"/>
    <property type="match status" value="1"/>
</dbReference>
<keyword evidence="10" id="KW-0418">Kinase</keyword>
<evidence type="ECO:0000259" key="19">
    <source>
        <dbReference type="PROSITE" id="PS50865"/>
    </source>
</evidence>
<evidence type="ECO:0000256" key="18">
    <source>
        <dbReference type="PROSITE-ProRule" id="PRU00134"/>
    </source>
</evidence>
<comment type="similarity">
    <text evidence="3">Belongs to the polyprenol kinase family.</text>
</comment>
<evidence type="ECO:0000256" key="16">
    <source>
        <dbReference type="ARBA" id="ARBA00039024"/>
    </source>
</evidence>
<keyword evidence="21" id="KW-1185">Reference proteome</keyword>
<dbReference type="InterPro" id="IPR002893">
    <property type="entry name" value="Znf_MYND"/>
</dbReference>
<evidence type="ECO:0000256" key="17">
    <source>
        <dbReference type="ARBA" id="ARBA00048889"/>
    </source>
</evidence>
<dbReference type="AlphaFoldDB" id="A0AAW0A3T8"/>
<dbReference type="EMBL" id="JAWWNJ010000088">
    <property type="protein sequence ID" value="KAK7000675.1"/>
    <property type="molecule type" value="Genomic_DNA"/>
</dbReference>
<evidence type="ECO:0000313" key="21">
    <source>
        <dbReference type="Proteomes" id="UP001362999"/>
    </source>
</evidence>
<accession>A0AAW0A3T8</accession>
<evidence type="ECO:0000256" key="15">
    <source>
        <dbReference type="ARBA" id="ARBA00024015"/>
    </source>
</evidence>
<evidence type="ECO:0000256" key="5">
    <source>
        <dbReference type="ARBA" id="ARBA00022640"/>
    </source>
</evidence>
<dbReference type="GO" id="GO:0010276">
    <property type="term" value="F:phytol kinase activity"/>
    <property type="evidence" value="ECO:0007669"/>
    <property type="project" value="UniProtKB-EC"/>
</dbReference>
<evidence type="ECO:0000313" key="20">
    <source>
        <dbReference type="EMBL" id="KAK7000675.1"/>
    </source>
</evidence>
<evidence type="ECO:0000256" key="11">
    <source>
        <dbReference type="ARBA" id="ARBA00022833"/>
    </source>
</evidence>
<evidence type="ECO:0000256" key="3">
    <source>
        <dbReference type="ARBA" id="ARBA00010794"/>
    </source>
</evidence>
<evidence type="ECO:0000256" key="14">
    <source>
        <dbReference type="ARBA" id="ARBA00023136"/>
    </source>
</evidence>
<keyword evidence="13" id="KW-1133">Transmembrane helix</keyword>
<comment type="caution">
    <text evidence="20">The sequence shown here is derived from an EMBL/GenBank/DDBJ whole genome shotgun (WGS) entry which is preliminary data.</text>
</comment>
<organism evidence="20 21">
    <name type="scientific">Favolaschia claudopus</name>
    <dbReference type="NCBI Taxonomy" id="2862362"/>
    <lineage>
        <taxon>Eukaryota</taxon>
        <taxon>Fungi</taxon>
        <taxon>Dikarya</taxon>
        <taxon>Basidiomycota</taxon>
        <taxon>Agaricomycotina</taxon>
        <taxon>Agaricomycetes</taxon>
        <taxon>Agaricomycetidae</taxon>
        <taxon>Agaricales</taxon>
        <taxon>Marasmiineae</taxon>
        <taxon>Mycenaceae</taxon>
        <taxon>Favolaschia</taxon>
    </lineage>
</organism>
<dbReference type="GO" id="GO:0008270">
    <property type="term" value="F:zinc ion binding"/>
    <property type="evidence" value="ECO:0007669"/>
    <property type="project" value="UniProtKB-KW"/>
</dbReference>
<evidence type="ECO:0000256" key="12">
    <source>
        <dbReference type="ARBA" id="ARBA00022946"/>
    </source>
</evidence>
<proteinExistence type="inferred from homology"/>
<evidence type="ECO:0000256" key="2">
    <source>
        <dbReference type="ARBA" id="ARBA00004229"/>
    </source>
</evidence>
<evidence type="ECO:0000256" key="10">
    <source>
        <dbReference type="ARBA" id="ARBA00022777"/>
    </source>
</evidence>
<keyword evidence="9 18" id="KW-0863">Zinc-finger</keyword>
<keyword evidence="8" id="KW-0479">Metal-binding</keyword>
<dbReference type="PROSITE" id="PS50865">
    <property type="entry name" value="ZF_MYND_2"/>
    <property type="match status" value="1"/>
</dbReference>
<keyword evidence="6" id="KW-0808">Transferase</keyword>
<comment type="pathway">
    <text evidence="15">Cofactor biosynthesis; tocopherol biosynthesis.</text>
</comment>
<reference evidence="20 21" key="1">
    <citation type="journal article" date="2024" name="J Genomics">
        <title>Draft genome sequencing and assembly of Favolaschia claudopus CIRM-BRFM 2984 isolated from oak limbs.</title>
        <authorList>
            <person name="Navarro D."/>
            <person name="Drula E."/>
            <person name="Chaduli D."/>
            <person name="Cazenave R."/>
            <person name="Ahrendt S."/>
            <person name="Wang J."/>
            <person name="Lipzen A."/>
            <person name="Daum C."/>
            <person name="Barry K."/>
            <person name="Grigoriev I.V."/>
            <person name="Favel A."/>
            <person name="Rosso M.N."/>
            <person name="Martin F."/>
        </authorList>
    </citation>
    <scope>NUCLEOTIDE SEQUENCE [LARGE SCALE GENOMIC DNA]</scope>
    <source>
        <strain evidence="20 21">CIRM-BRFM 2984</strain>
    </source>
</reference>
<evidence type="ECO:0000256" key="7">
    <source>
        <dbReference type="ARBA" id="ARBA00022692"/>
    </source>
</evidence>
<keyword evidence="14" id="KW-0472">Membrane</keyword>
<dbReference type="SUPFAM" id="SSF144232">
    <property type="entry name" value="HIT/MYND zinc finger-like"/>
    <property type="match status" value="1"/>
</dbReference>
<keyword evidence="12" id="KW-0809">Transit peptide</keyword>
<comment type="catalytic activity">
    <reaction evidence="17">
        <text>phytol + CTP = phytyl phosphate + CDP + H(+)</text>
        <dbReference type="Rhea" id="RHEA:38055"/>
        <dbReference type="ChEBI" id="CHEBI:15378"/>
        <dbReference type="ChEBI" id="CHEBI:17327"/>
        <dbReference type="ChEBI" id="CHEBI:37563"/>
        <dbReference type="ChEBI" id="CHEBI:58069"/>
        <dbReference type="ChEBI" id="CHEBI:75483"/>
        <dbReference type="EC" id="2.7.1.182"/>
    </reaction>
</comment>
<feature type="domain" description="MYND-type" evidence="19">
    <location>
        <begin position="431"/>
        <end position="472"/>
    </location>
</feature>
<comment type="subcellular location">
    <subcellularLocation>
        <location evidence="1">Membrane</location>
        <topology evidence="1">Multi-pass membrane protein</topology>
    </subcellularLocation>
    <subcellularLocation>
        <location evidence="2">Plastid</location>
        <location evidence="2">Chloroplast</location>
    </subcellularLocation>
</comment>
<name>A0AAW0A3T8_9AGAR</name>
<dbReference type="Proteomes" id="UP001362999">
    <property type="component" value="Unassembled WGS sequence"/>
</dbReference>
<sequence length="636" mass="72297">MHPDLEPSKLNLLPFTARRVAVRVMQPPSRPGLPDNWSEFTEMLENTPKRSLVDFLPVFYRFIDASRIPTEEQLDGYFAEGTVASIAAAHWCLIVLYISLPPVEAGVDLWPRIWAWVRFFWTYGDFLREVLDLAEDRAMSLPFLRFCWYLWKHQPNRAMMLSSPGLTALTVRAWVSFTGVLFTRCSDSLHMARNFLVHGNFSEQEILDGVDDNIGDLARFIMVQCEFAVPLADDHPTVRMENIWLLEIVIDIVIAIDHIRIDNFAHGAPGLVTSALHAFEFVKTLSVAVHTLSAFSYLTQNLRMLIKNSLIILCRIFQLDSPQRAIQTSVQHGLLHVILCCVRWPPSDDIHRTLHFLLAEILGPYSVYCGILAVLESSHAGIIYPLTSENFSHSAVYAAWTRCIDAVHWRSSVLSLFRSRQHSPPLTACDNVECETILEKTQLKRCSGCKSVFYCCRSCQVADWREGHRTACIWYARIRGALDSTFTREEYAFMRFLLQQDHVGARVRFAPEYVKIMRAAASADTVSAGSCDYRTVPPTFKLYNFPAQISQVDADYWQNVKRRVFKSSGRMSLDFVHIKDGGAFARNIVIPLRRVNTDIPDALSQVISTWGSAESAEARRELEAILLQASATDLPR</sequence>
<gene>
    <name evidence="20" type="ORF">R3P38DRAFT_3616648</name>
</gene>
<dbReference type="GO" id="GO:0016020">
    <property type="term" value="C:membrane"/>
    <property type="evidence" value="ECO:0007669"/>
    <property type="project" value="UniProtKB-SubCell"/>
</dbReference>
<keyword evidence="5" id="KW-0934">Plastid</keyword>
<dbReference type="Pfam" id="PF01753">
    <property type="entry name" value="zf-MYND"/>
    <property type="match status" value="1"/>
</dbReference>
<evidence type="ECO:0000256" key="6">
    <source>
        <dbReference type="ARBA" id="ARBA00022679"/>
    </source>
</evidence>
<dbReference type="PANTHER" id="PTHR32523">
    <property type="entry name" value="PHYTOL KINASE 1, CHLOROPLASTIC"/>
    <property type="match status" value="1"/>
</dbReference>
<evidence type="ECO:0000256" key="9">
    <source>
        <dbReference type="ARBA" id="ARBA00022771"/>
    </source>
</evidence>
<keyword evidence="4" id="KW-0150">Chloroplast</keyword>
<dbReference type="EC" id="2.7.1.182" evidence="16"/>